<evidence type="ECO:0000313" key="1">
    <source>
        <dbReference type="EMBL" id="MDM9631029.1"/>
    </source>
</evidence>
<dbReference type="RefSeq" id="WP_289724388.1">
    <property type="nucleotide sequence ID" value="NZ_JAUDUY010000002.1"/>
</dbReference>
<sequence length="40" mass="4710">MKRWHYAAILLGLLIWFSSCRNDEGDPEFETLNPVENTDQ</sequence>
<name>A0ABT7WDY9_9FLAO</name>
<accession>A0ABT7WDY9</accession>
<dbReference type="PROSITE" id="PS51257">
    <property type="entry name" value="PROKAR_LIPOPROTEIN"/>
    <property type="match status" value="1"/>
</dbReference>
<organism evidence="1 2">
    <name type="scientific">Robiginitalea aurantiaca</name>
    <dbReference type="NCBI Taxonomy" id="3056915"/>
    <lineage>
        <taxon>Bacteria</taxon>
        <taxon>Pseudomonadati</taxon>
        <taxon>Bacteroidota</taxon>
        <taxon>Flavobacteriia</taxon>
        <taxon>Flavobacteriales</taxon>
        <taxon>Flavobacteriaceae</taxon>
        <taxon>Robiginitalea</taxon>
    </lineage>
</organism>
<dbReference type="EMBL" id="JAUDUY010000002">
    <property type="protein sequence ID" value="MDM9631029.1"/>
    <property type="molecule type" value="Genomic_DNA"/>
</dbReference>
<gene>
    <name evidence="1" type="ORF">QU605_06090</name>
</gene>
<keyword evidence="2" id="KW-1185">Reference proteome</keyword>
<reference evidence="1" key="1">
    <citation type="submission" date="2023-06" db="EMBL/GenBank/DDBJ databases">
        <title>Robiginitalea aurantiacus sp. nov. and Algoriphagus sediminis sp. nov., isolated from coastal sediment.</title>
        <authorList>
            <person name="Zhou Z.Y."/>
            <person name="An J."/>
            <person name="Jia Y.W."/>
            <person name="Du Z.J."/>
        </authorList>
    </citation>
    <scope>NUCLEOTIDE SEQUENCE</scope>
    <source>
        <strain evidence="1">M39</strain>
    </source>
</reference>
<evidence type="ECO:0000313" key="2">
    <source>
        <dbReference type="Proteomes" id="UP001174839"/>
    </source>
</evidence>
<comment type="caution">
    <text evidence="1">The sequence shown here is derived from an EMBL/GenBank/DDBJ whole genome shotgun (WGS) entry which is preliminary data.</text>
</comment>
<protein>
    <submittedName>
        <fullName evidence="1">Uncharacterized protein</fullName>
    </submittedName>
</protein>
<dbReference type="Proteomes" id="UP001174839">
    <property type="component" value="Unassembled WGS sequence"/>
</dbReference>
<proteinExistence type="predicted"/>